<dbReference type="GO" id="GO:0016491">
    <property type="term" value="F:oxidoreductase activity"/>
    <property type="evidence" value="ECO:0007669"/>
    <property type="project" value="UniProtKB-KW"/>
</dbReference>
<dbReference type="Gene3D" id="3.40.50.720">
    <property type="entry name" value="NAD(P)-binding Rossmann-like Domain"/>
    <property type="match status" value="1"/>
</dbReference>
<evidence type="ECO:0000259" key="16">
    <source>
        <dbReference type="PROSITE" id="PS50880"/>
    </source>
</evidence>
<dbReference type="FunFam" id="3.30.1490.30:FF:000001">
    <property type="entry name" value="DNA topoisomerase 2"/>
    <property type="match status" value="1"/>
</dbReference>
<dbReference type="PROSITE" id="PS52040">
    <property type="entry name" value="TOPO_IIA"/>
    <property type="match status" value="1"/>
</dbReference>
<dbReference type="CDD" id="cd16930">
    <property type="entry name" value="HATPase_TopII-like"/>
    <property type="match status" value="1"/>
</dbReference>
<dbReference type="Gene3D" id="2.40.50.140">
    <property type="entry name" value="Nucleic acid-binding proteins"/>
    <property type="match status" value="1"/>
</dbReference>
<dbReference type="InterPro" id="IPR003594">
    <property type="entry name" value="HATPase_dom"/>
</dbReference>
<dbReference type="Gene3D" id="1.10.1040.10">
    <property type="entry name" value="N-(1-d-carboxylethyl)-l-norvaline Dehydrogenase, domain 2"/>
    <property type="match status" value="1"/>
</dbReference>
<dbReference type="SUPFAM" id="SSF54211">
    <property type="entry name" value="Ribosomal protein S5 domain 2-like"/>
    <property type="match status" value="1"/>
</dbReference>
<reference evidence="18" key="1">
    <citation type="submission" date="2022-10" db="EMBL/GenBank/DDBJ databases">
        <authorList>
            <person name="Chen Y."/>
            <person name="Dougan E. K."/>
            <person name="Chan C."/>
            <person name="Rhodes N."/>
            <person name="Thang M."/>
        </authorList>
    </citation>
    <scope>NUCLEOTIDE SEQUENCE</scope>
</reference>
<evidence type="ECO:0000256" key="14">
    <source>
        <dbReference type="PROSITE-ProRule" id="PRU01384"/>
    </source>
</evidence>
<dbReference type="Pfam" id="PF01232">
    <property type="entry name" value="Mannitol_dh"/>
    <property type="match status" value="1"/>
</dbReference>
<organism evidence="18">
    <name type="scientific">Cladocopium goreaui</name>
    <dbReference type="NCBI Taxonomy" id="2562237"/>
    <lineage>
        <taxon>Eukaryota</taxon>
        <taxon>Sar</taxon>
        <taxon>Alveolata</taxon>
        <taxon>Dinophyceae</taxon>
        <taxon>Suessiales</taxon>
        <taxon>Symbiodiniaceae</taxon>
        <taxon>Cladocopium</taxon>
    </lineage>
</organism>
<comment type="subunit">
    <text evidence="15">Homodimer.</text>
</comment>
<dbReference type="InterPro" id="IPR036890">
    <property type="entry name" value="HATPase_C_sf"/>
</dbReference>
<comment type="catalytic activity">
    <reaction evidence="1 15">
        <text>ATP-dependent breakage, passage and rejoining of double-stranded DNA.</text>
        <dbReference type="EC" id="5.6.2.2"/>
    </reaction>
</comment>
<dbReference type="OrthoDB" id="276498at2759"/>
<dbReference type="InterPro" id="IPR013506">
    <property type="entry name" value="Topo_IIA_bsu_dom2"/>
</dbReference>
<dbReference type="InterPro" id="IPR001241">
    <property type="entry name" value="Topo_IIA"/>
</dbReference>
<comment type="cofactor">
    <cofactor evidence="3">
        <name>Mg(2+)</name>
        <dbReference type="ChEBI" id="CHEBI:18420"/>
    </cofactor>
</comment>
<evidence type="ECO:0000256" key="1">
    <source>
        <dbReference type="ARBA" id="ARBA00000185"/>
    </source>
</evidence>
<comment type="similarity">
    <text evidence="4 15">Belongs to the type II topoisomerase family.</text>
</comment>
<dbReference type="Pfam" id="PF21473">
    <property type="entry name" value="OB_Ssb-like"/>
    <property type="match status" value="1"/>
</dbReference>
<keyword evidence="10" id="KW-0520">NAD</keyword>
<dbReference type="InterPro" id="IPR034157">
    <property type="entry name" value="TOPRIM_TopoII"/>
</dbReference>
<evidence type="ECO:0000256" key="12">
    <source>
        <dbReference type="ARBA" id="ARBA00023125"/>
    </source>
</evidence>
<proteinExistence type="inferred from homology"/>
<dbReference type="PANTHER" id="PTHR10169:SF38">
    <property type="entry name" value="DNA TOPOISOMERASE 2"/>
    <property type="match status" value="1"/>
</dbReference>
<evidence type="ECO:0000256" key="4">
    <source>
        <dbReference type="ARBA" id="ARBA00011080"/>
    </source>
</evidence>
<dbReference type="InterPro" id="IPR036291">
    <property type="entry name" value="NAD(P)-bd_dom_sf"/>
</dbReference>
<dbReference type="InterPro" id="IPR014721">
    <property type="entry name" value="Ribsml_uS5_D2-typ_fold_subgr"/>
</dbReference>
<comment type="caution">
    <text evidence="18">The sequence shown here is derived from an EMBL/GenBank/DDBJ whole genome shotgun (WGS) entry which is preliminary data.</text>
</comment>
<dbReference type="InterPro" id="IPR002205">
    <property type="entry name" value="Topo_IIA_dom_A"/>
</dbReference>
<dbReference type="InterPro" id="IPR013759">
    <property type="entry name" value="Topo_IIA_B_C"/>
</dbReference>
<comment type="cofactor">
    <cofactor evidence="2">
        <name>Ca(2+)</name>
        <dbReference type="ChEBI" id="CHEBI:29108"/>
    </cofactor>
</comment>
<dbReference type="SUPFAM" id="SSF55874">
    <property type="entry name" value="ATPase domain of HSP90 chaperone/DNA topoisomerase II/histidine kinase"/>
    <property type="match status" value="1"/>
</dbReference>
<dbReference type="PROSITE" id="PS50880">
    <property type="entry name" value="TOPRIM"/>
    <property type="match status" value="1"/>
</dbReference>
<dbReference type="Pfam" id="PF02518">
    <property type="entry name" value="HATPase_c"/>
    <property type="match status" value="1"/>
</dbReference>
<evidence type="ECO:0000256" key="5">
    <source>
        <dbReference type="ARBA" id="ARBA00022723"/>
    </source>
</evidence>
<dbReference type="Gene3D" id="3.30.230.10">
    <property type="match status" value="1"/>
</dbReference>
<dbReference type="Pfam" id="PF00521">
    <property type="entry name" value="DNA_topoisoIV"/>
    <property type="match status" value="1"/>
</dbReference>
<evidence type="ECO:0000313" key="19">
    <source>
        <dbReference type="EMBL" id="CAL1166597.1"/>
    </source>
</evidence>
<dbReference type="InterPro" id="IPR050634">
    <property type="entry name" value="DNA_Topoisomerase_II"/>
</dbReference>
<dbReference type="PRINTS" id="PR01158">
    <property type="entry name" value="TOPISMRASEII"/>
</dbReference>
<dbReference type="InterPro" id="IPR018522">
    <property type="entry name" value="TopoIIA_CS"/>
</dbReference>
<evidence type="ECO:0000256" key="9">
    <source>
        <dbReference type="ARBA" id="ARBA00023002"/>
    </source>
</evidence>
<dbReference type="Gene3D" id="3.30.565.10">
    <property type="entry name" value="Histidine kinase-like ATPase, C-terminal domain"/>
    <property type="match status" value="1"/>
</dbReference>
<dbReference type="SUPFAM" id="SSF51735">
    <property type="entry name" value="NAD(P)-binding Rossmann-fold domains"/>
    <property type="match status" value="1"/>
</dbReference>
<name>A0A9P1DMR6_9DINO</name>
<reference evidence="19" key="2">
    <citation type="submission" date="2024-04" db="EMBL/GenBank/DDBJ databases">
        <authorList>
            <person name="Chen Y."/>
            <person name="Shah S."/>
            <person name="Dougan E. K."/>
            <person name="Thang M."/>
            <person name="Chan C."/>
        </authorList>
    </citation>
    <scope>NUCLEOTIDE SEQUENCE [LARGE SCALE GENOMIC DNA]</scope>
</reference>
<keyword evidence="6 15" id="KW-0547">Nucleotide-binding</keyword>
<evidence type="ECO:0000256" key="2">
    <source>
        <dbReference type="ARBA" id="ARBA00001913"/>
    </source>
</evidence>
<dbReference type="PROSITE" id="PS00974">
    <property type="entry name" value="MANNITOL_DHGENASE"/>
    <property type="match status" value="1"/>
</dbReference>
<sequence>MCCNSQRIVPPVIANWISFRKKSQLEHILLRPDTYVGSIETQKERLWVWDDAKQKIVQREINFVPGLYKIFDEILVNACDNFQRDPDHMTYIKVNINEEEGWVSIENNGSTLPVEIHKEHKMYVPEMVFGHLLTSDNYDDDDNKVTGGRNGYGAKLTNIFSTKFVIECADGKRGHKYVQSWENNMGDKSKAKITKYSGKDFTKVTFYPDLKRFGMTKLDKDIVSLMKKRVMDAGGSTNKKCRVFLNDSPVAVKEFKDYVDLYFEKEDQQKVYDRCGDRWEFVITFSEGQFQQVSFVNSINTIKGGTHVSHVTDQFVESIMEKVNKKNRGGMEVKPAHVRSHLWVFVNCLVVNPTFDSQTKETMTLKQSKFGSKCEVQDKSIKQLVAMGVVDTVLQWAKARETIDMKRKMKGTGRANRLIGIPKLEDANLAGTKHSEECTLILTEGDSAKALAVAGLSIVGRDRFGVFPLRGKPLNVRDATFQATVGNAEIQNIIQILGLEQQKVYDSVKSLRYGSVMIMADQDFDGSHIKGLLINMIQHWWPSLFKMELDSAKEFITPIVKVSKGQHEVQFFSVADYEAWKERNNGGKGWSTKYYKGLGTSTAKEGKEYFKNIKDHRMVFRWTNKNDDELIDLAFNKKRADDRKEWINCYKDGDAVDHSKTAVSYSDFVNKELVAFSRYDVMRSIPCFVDGMKPGQRKILYAAFKRNLRSDIKVAQFAGYVAEHSAYHHGLRNSAATNGTEFAVLTFQCEEMKTCEDFGSILSGSHRSSPARFGDKVACPKYDREKIKPGIVHMGVGNFHRAHQCVFVDDSLSLPGHEAWSYQGVGIMPADAKMRDVLQEQDMLYTLWEKGASSEKVRVMGCHSNFILAPESPDKVLDALCAPETKIVTLTITEKGYFVNFATGELDSVAAPVASDLAALKSGSSSLKTAAGFLVAAAKRRQADNGEGFVILSCDNLQENGCKAKMAVLEMAGEVDSSLKSWITENVKFPNSMVDRITPATTEEVKNELKEKYGIEDAWPVVSEDFLLWVVEDKFPAGRPSWDKSPSGKCLFVEDVLPYELLKLRLLNAVHQALSYPSSLLGYEVVHEAVADRRILNFLKAYMKAAGQTVRPVKGLKKDDWCKTVLERFSNPAVRDTIYRLNEDATNRMAVALAPCLFEDAVPPGKSLSRKNLAAILLPVAAWIRALQGDAALPAAAKLNRDDKGATVQGPAQEAWEKADGSDAVEASKKFLDAAFGEKAARDVVAEVLTESLQLLKGEGIEALLRTADLENPPIKLKKPKFAQISSLEPEAKGVNVYGKVLSVPENLYEDAHQVVIGDSSGIVTLRMRGDKHKACSEGKVVRVQNARVVMSKGHMHVLADKWAALKEEEHDVGEVNQKNDLSATEYELVDSK</sequence>
<dbReference type="GO" id="GO:0003677">
    <property type="term" value="F:DNA binding"/>
    <property type="evidence" value="ECO:0007669"/>
    <property type="project" value="UniProtKB-UniRule"/>
</dbReference>
<dbReference type="EMBL" id="CAMXCT030005768">
    <property type="protein sequence ID" value="CAL4800534.1"/>
    <property type="molecule type" value="Genomic_DNA"/>
</dbReference>
<evidence type="ECO:0000256" key="11">
    <source>
        <dbReference type="ARBA" id="ARBA00023029"/>
    </source>
</evidence>
<dbReference type="SMART" id="SM00433">
    <property type="entry name" value="TOP2c"/>
    <property type="match status" value="1"/>
</dbReference>
<evidence type="ECO:0000256" key="6">
    <source>
        <dbReference type="ARBA" id="ARBA00022741"/>
    </source>
</evidence>
<dbReference type="GO" id="GO:0019594">
    <property type="term" value="P:mannitol metabolic process"/>
    <property type="evidence" value="ECO:0007669"/>
    <property type="project" value="InterPro"/>
</dbReference>
<dbReference type="PROSITE" id="PS00177">
    <property type="entry name" value="TOPOISOMERASE_II"/>
    <property type="match status" value="1"/>
</dbReference>
<comment type="caution">
    <text evidence="14">Lacks conserved residue(s) required for the propagation of feature annotation.</text>
</comment>
<keyword evidence="11 15" id="KW-0799">Topoisomerase</keyword>
<dbReference type="GO" id="GO:0005524">
    <property type="term" value="F:ATP binding"/>
    <property type="evidence" value="ECO:0007669"/>
    <property type="project" value="UniProtKB-UniRule"/>
</dbReference>
<evidence type="ECO:0000313" key="18">
    <source>
        <dbReference type="EMBL" id="CAI4013222.1"/>
    </source>
</evidence>
<dbReference type="Pfam" id="PF16898">
    <property type="entry name" value="TOPRIM_C"/>
    <property type="match status" value="1"/>
</dbReference>
<dbReference type="SUPFAM" id="SSF48179">
    <property type="entry name" value="6-phosphogluconate dehydrogenase C-terminal domain-like"/>
    <property type="match status" value="1"/>
</dbReference>
<accession>A0A9P1DMR6</accession>
<dbReference type="InterPro" id="IPR008927">
    <property type="entry name" value="6-PGluconate_DH-like_C_sf"/>
</dbReference>
<keyword evidence="9" id="KW-0560">Oxidoreductase</keyword>
<gene>
    <name evidence="18" type="ORF">C1SCF055_LOCUS38212</name>
</gene>
<dbReference type="CDD" id="cd03481">
    <property type="entry name" value="TopoIIA_Trans_ScTopoIIA"/>
    <property type="match status" value="1"/>
</dbReference>
<dbReference type="Gene3D" id="3.30.1490.30">
    <property type="match status" value="1"/>
</dbReference>
<evidence type="ECO:0000256" key="13">
    <source>
        <dbReference type="ARBA" id="ARBA00023235"/>
    </source>
</evidence>
<dbReference type="GO" id="GO:0003918">
    <property type="term" value="F:DNA topoisomerase type II (double strand cut, ATP-hydrolyzing) activity"/>
    <property type="evidence" value="ECO:0007669"/>
    <property type="project" value="UniProtKB-UniRule"/>
</dbReference>
<dbReference type="SUPFAM" id="SSF50249">
    <property type="entry name" value="Nucleic acid-binding proteins"/>
    <property type="match status" value="1"/>
</dbReference>
<dbReference type="Pfam" id="PF08125">
    <property type="entry name" value="Mannitol_dh_C"/>
    <property type="match status" value="1"/>
</dbReference>
<keyword evidence="13 15" id="KW-0413">Isomerase</keyword>
<dbReference type="FunFam" id="3.40.50.670:FF:000001">
    <property type="entry name" value="DNA topoisomerase 2"/>
    <property type="match status" value="2"/>
</dbReference>
<keyword evidence="8" id="KW-0460">Magnesium</keyword>
<dbReference type="FunFam" id="3.30.230.10:FF:000008">
    <property type="entry name" value="DNA topoisomerase 2"/>
    <property type="match status" value="1"/>
</dbReference>
<dbReference type="Proteomes" id="UP001152797">
    <property type="component" value="Unassembled WGS sequence"/>
</dbReference>
<dbReference type="SMART" id="SM00434">
    <property type="entry name" value="TOP4c"/>
    <property type="match status" value="1"/>
</dbReference>
<evidence type="ECO:0000256" key="7">
    <source>
        <dbReference type="ARBA" id="ARBA00022840"/>
    </source>
</evidence>
<dbReference type="FunFam" id="3.30.565.10:FF:000004">
    <property type="entry name" value="DNA topoisomerase 2"/>
    <property type="match status" value="1"/>
</dbReference>
<dbReference type="InterPro" id="IPR023027">
    <property type="entry name" value="Mannitol_DH_CS"/>
</dbReference>
<dbReference type="EMBL" id="CAMXCT010005768">
    <property type="protein sequence ID" value="CAI4013222.1"/>
    <property type="molecule type" value="Genomic_DNA"/>
</dbReference>
<protein>
    <recommendedName>
        <fullName evidence="15">DNA topoisomerase 2</fullName>
        <ecNumber evidence="15">5.6.2.2</ecNumber>
    </recommendedName>
</protein>
<evidence type="ECO:0000256" key="8">
    <source>
        <dbReference type="ARBA" id="ARBA00022842"/>
    </source>
</evidence>
<dbReference type="PANTHER" id="PTHR10169">
    <property type="entry name" value="DNA TOPOISOMERASE/GYRASE"/>
    <property type="match status" value="1"/>
</dbReference>
<dbReference type="InterPro" id="IPR013760">
    <property type="entry name" value="Topo_IIA-like_dom_sf"/>
</dbReference>
<dbReference type="Gene3D" id="3.40.50.670">
    <property type="match status" value="1"/>
</dbReference>
<dbReference type="GO" id="GO:0005634">
    <property type="term" value="C:nucleus"/>
    <property type="evidence" value="ECO:0007669"/>
    <property type="project" value="TreeGrafter"/>
</dbReference>
<dbReference type="InterPro" id="IPR013758">
    <property type="entry name" value="Topo_IIA_A/C_ab"/>
</dbReference>
<dbReference type="GO" id="GO:0000819">
    <property type="term" value="P:sister chromatid segregation"/>
    <property type="evidence" value="ECO:0007669"/>
    <property type="project" value="TreeGrafter"/>
</dbReference>
<dbReference type="InterPro" id="IPR001154">
    <property type="entry name" value="TopoII_euk"/>
</dbReference>
<dbReference type="InterPro" id="IPR012340">
    <property type="entry name" value="NA-bd_OB-fold"/>
</dbReference>
<dbReference type="Pfam" id="PF01751">
    <property type="entry name" value="Toprim"/>
    <property type="match status" value="1"/>
</dbReference>
<dbReference type="InterPro" id="IPR048970">
    <property type="entry name" value="OB_Ssb-like"/>
</dbReference>
<dbReference type="PRINTS" id="PR00418">
    <property type="entry name" value="TPI2FAMILY"/>
</dbReference>
<dbReference type="EC" id="5.6.2.2" evidence="15"/>
<dbReference type="GO" id="GO:0006265">
    <property type="term" value="P:DNA topological change"/>
    <property type="evidence" value="ECO:0007669"/>
    <property type="project" value="UniProtKB-UniRule"/>
</dbReference>
<evidence type="ECO:0000259" key="17">
    <source>
        <dbReference type="PROSITE" id="PS52040"/>
    </source>
</evidence>
<dbReference type="InterPro" id="IPR006171">
    <property type="entry name" value="TOPRIM_dom"/>
</dbReference>
<dbReference type="GO" id="GO:0000712">
    <property type="term" value="P:resolution of meiotic recombination intermediates"/>
    <property type="evidence" value="ECO:0007669"/>
    <property type="project" value="TreeGrafter"/>
</dbReference>
<comment type="function">
    <text evidence="15">Control of topological states of DNA by transient breakage and subsequent rejoining of DNA strands. Topoisomerase II makes double-strand breaks.</text>
</comment>
<dbReference type="Gene3D" id="3.90.199.10">
    <property type="entry name" value="Topoisomerase II, domain 5"/>
    <property type="match status" value="1"/>
</dbReference>
<dbReference type="InterPro" id="IPR013118">
    <property type="entry name" value="Mannitol_DH_C"/>
</dbReference>
<dbReference type="Pfam" id="PF00204">
    <property type="entry name" value="DNA_gyraseB"/>
    <property type="match status" value="1"/>
</dbReference>
<dbReference type="SUPFAM" id="SSF56719">
    <property type="entry name" value="Type II DNA topoisomerase"/>
    <property type="match status" value="1"/>
</dbReference>
<keyword evidence="20" id="KW-1185">Reference proteome</keyword>
<dbReference type="CDD" id="cd03365">
    <property type="entry name" value="TOPRIM_TopoIIA"/>
    <property type="match status" value="1"/>
</dbReference>
<dbReference type="EMBL" id="CAMXCT020005768">
    <property type="protein sequence ID" value="CAL1166597.1"/>
    <property type="molecule type" value="Genomic_DNA"/>
</dbReference>
<evidence type="ECO:0000256" key="3">
    <source>
        <dbReference type="ARBA" id="ARBA00001946"/>
    </source>
</evidence>
<evidence type="ECO:0000256" key="10">
    <source>
        <dbReference type="ARBA" id="ARBA00023027"/>
    </source>
</evidence>
<dbReference type="GO" id="GO:0046872">
    <property type="term" value="F:metal ion binding"/>
    <property type="evidence" value="ECO:0007669"/>
    <property type="project" value="UniProtKB-KW"/>
</dbReference>
<keyword evidence="7 15" id="KW-0067">ATP-binding</keyword>
<feature type="domain" description="Toprim" evidence="16">
    <location>
        <begin position="438"/>
        <end position="570"/>
    </location>
</feature>
<dbReference type="InterPro" id="IPR013328">
    <property type="entry name" value="6PGD_dom2"/>
</dbReference>
<evidence type="ECO:0000313" key="20">
    <source>
        <dbReference type="Proteomes" id="UP001152797"/>
    </source>
</evidence>
<feature type="domain" description="Topo IIA-type catalytic" evidence="17">
    <location>
        <begin position="685"/>
        <end position="1393"/>
    </location>
</feature>
<dbReference type="InterPro" id="IPR013131">
    <property type="entry name" value="Mannitol_DH_N"/>
</dbReference>
<dbReference type="InterPro" id="IPR020568">
    <property type="entry name" value="Ribosomal_Su5_D2-typ_SF"/>
</dbReference>
<dbReference type="InterPro" id="IPR031660">
    <property type="entry name" value="TOPRIM_C"/>
</dbReference>
<evidence type="ECO:0000256" key="15">
    <source>
        <dbReference type="RuleBase" id="RU362094"/>
    </source>
</evidence>
<keyword evidence="12 14" id="KW-0238">DNA-binding</keyword>
<keyword evidence="5" id="KW-0479">Metal-binding</keyword>